<name>A0A3M7QF07_BRAPC</name>
<organism evidence="1 2">
    <name type="scientific">Brachionus plicatilis</name>
    <name type="common">Marine rotifer</name>
    <name type="synonym">Brachionus muelleri</name>
    <dbReference type="NCBI Taxonomy" id="10195"/>
    <lineage>
        <taxon>Eukaryota</taxon>
        <taxon>Metazoa</taxon>
        <taxon>Spiralia</taxon>
        <taxon>Gnathifera</taxon>
        <taxon>Rotifera</taxon>
        <taxon>Eurotatoria</taxon>
        <taxon>Monogononta</taxon>
        <taxon>Pseudotrocha</taxon>
        <taxon>Ploima</taxon>
        <taxon>Brachionidae</taxon>
        <taxon>Brachionus</taxon>
    </lineage>
</organism>
<dbReference type="AlphaFoldDB" id="A0A3M7QF07"/>
<dbReference type="EMBL" id="REGN01006320">
    <property type="protein sequence ID" value="RNA10017.1"/>
    <property type="molecule type" value="Genomic_DNA"/>
</dbReference>
<comment type="caution">
    <text evidence="1">The sequence shown here is derived from an EMBL/GenBank/DDBJ whole genome shotgun (WGS) entry which is preliminary data.</text>
</comment>
<proteinExistence type="predicted"/>
<evidence type="ECO:0000313" key="2">
    <source>
        <dbReference type="Proteomes" id="UP000276133"/>
    </source>
</evidence>
<protein>
    <submittedName>
        <fullName evidence="1">Uncharacterized protein</fullName>
    </submittedName>
</protein>
<dbReference type="Proteomes" id="UP000276133">
    <property type="component" value="Unassembled WGS sequence"/>
</dbReference>
<keyword evidence="2" id="KW-1185">Reference proteome</keyword>
<sequence length="61" mass="7174">MIYDLYTFEFKSICFYRFFLNYTPSGQNKTNAYEGLANKQIDLTGVRLINLNNRADDPKLN</sequence>
<accession>A0A3M7QF07</accession>
<evidence type="ECO:0000313" key="1">
    <source>
        <dbReference type="EMBL" id="RNA10017.1"/>
    </source>
</evidence>
<reference evidence="1 2" key="1">
    <citation type="journal article" date="2018" name="Sci. Rep.">
        <title>Genomic signatures of local adaptation to the degree of environmental predictability in rotifers.</title>
        <authorList>
            <person name="Franch-Gras L."/>
            <person name="Hahn C."/>
            <person name="Garcia-Roger E.M."/>
            <person name="Carmona M.J."/>
            <person name="Serra M."/>
            <person name="Gomez A."/>
        </authorList>
    </citation>
    <scope>NUCLEOTIDE SEQUENCE [LARGE SCALE GENOMIC DNA]</scope>
    <source>
        <strain evidence="1">HYR1</strain>
    </source>
</reference>
<gene>
    <name evidence="1" type="ORF">BpHYR1_045474</name>
</gene>